<evidence type="ECO:0000256" key="1">
    <source>
        <dbReference type="ARBA" id="ARBA00007405"/>
    </source>
</evidence>
<dbReference type="AlphaFoldDB" id="A0A1T5MBQ5"/>
<dbReference type="STRING" id="36842.SAMN02194393_04352"/>
<sequence>MNSYITQGVCSKKITFTVDNDMVKNVAFFSGCPGNLQGISRLVEGMNVYEAIKRLKGIKCGVKSTSCPDQLSKALENYINNK</sequence>
<comment type="catalytic activity">
    <reaction evidence="5">
        <text>a 2'-deoxyribonucleoside 5'-diphosphate + [thioredoxin]-disulfide + H2O = a ribonucleoside 5'-diphosphate + [thioredoxin]-dithiol</text>
        <dbReference type="Rhea" id="RHEA:23252"/>
        <dbReference type="Rhea" id="RHEA-COMP:10698"/>
        <dbReference type="Rhea" id="RHEA-COMP:10700"/>
        <dbReference type="ChEBI" id="CHEBI:15377"/>
        <dbReference type="ChEBI" id="CHEBI:29950"/>
        <dbReference type="ChEBI" id="CHEBI:50058"/>
        <dbReference type="ChEBI" id="CHEBI:57930"/>
        <dbReference type="ChEBI" id="CHEBI:73316"/>
        <dbReference type="EC" id="1.17.4.1"/>
    </reaction>
</comment>
<evidence type="ECO:0000313" key="8">
    <source>
        <dbReference type="Proteomes" id="UP000190285"/>
    </source>
</evidence>
<protein>
    <recommendedName>
        <fullName evidence="2">ribonucleoside-diphosphate reductase</fullName>
        <ecNumber evidence="2">1.17.4.1</ecNumber>
    </recommendedName>
</protein>
<dbReference type="InterPro" id="IPR023806">
    <property type="entry name" value="CHP03905"/>
</dbReference>
<organism evidence="7 8">
    <name type="scientific">Maledivibacter halophilus</name>
    <dbReference type="NCBI Taxonomy" id="36842"/>
    <lineage>
        <taxon>Bacteria</taxon>
        <taxon>Bacillati</taxon>
        <taxon>Bacillota</taxon>
        <taxon>Clostridia</taxon>
        <taxon>Peptostreptococcales</taxon>
        <taxon>Caminicellaceae</taxon>
        <taxon>Maledivibacter</taxon>
    </lineage>
</organism>
<evidence type="ECO:0000259" key="6">
    <source>
        <dbReference type="Pfam" id="PF12637"/>
    </source>
</evidence>
<reference evidence="7 8" key="1">
    <citation type="submission" date="2017-02" db="EMBL/GenBank/DDBJ databases">
        <authorList>
            <person name="Peterson S.W."/>
        </authorList>
    </citation>
    <scope>NUCLEOTIDE SEQUENCE [LARGE SCALE GENOMIC DNA]</scope>
    <source>
        <strain evidence="7 8">M1</strain>
    </source>
</reference>
<proteinExistence type="inferred from homology"/>
<dbReference type="EC" id="1.17.4.1" evidence="2"/>
<evidence type="ECO:0000313" key="7">
    <source>
        <dbReference type="EMBL" id="SKC85424.1"/>
    </source>
</evidence>
<comment type="similarity">
    <text evidence="1">Belongs to the ribonucleoside diphosphate reductase class-2 family.</text>
</comment>
<evidence type="ECO:0000256" key="4">
    <source>
        <dbReference type="ARBA" id="ARBA00022741"/>
    </source>
</evidence>
<dbReference type="RefSeq" id="WP_079494623.1">
    <property type="nucleotide sequence ID" value="NZ_FUZT01000013.1"/>
</dbReference>
<keyword evidence="8" id="KW-1185">Reference proteome</keyword>
<dbReference type="Proteomes" id="UP000190285">
    <property type="component" value="Unassembled WGS sequence"/>
</dbReference>
<dbReference type="GO" id="GO:0071897">
    <property type="term" value="P:DNA biosynthetic process"/>
    <property type="evidence" value="ECO:0007669"/>
    <property type="project" value="UniProtKB-KW"/>
</dbReference>
<gene>
    <name evidence="7" type="ORF">SAMN02194393_04352</name>
</gene>
<dbReference type="Pfam" id="PF12637">
    <property type="entry name" value="TSCPD"/>
    <property type="match status" value="1"/>
</dbReference>
<accession>A0A1T5MBQ5</accession>
<dbReference type="NCBIfam" id="TIGR03905">
    <property type="entry name" value="TIGR03905_4_Cys"/>
    <property type="match status" value="1"/>
</dbReference>
<name>A0A1T5MBQ5_9FIRM</name>
<dbReference type="OrthoDB" id="9801525at2"/>
<evidence type="ECO:0000256" key="3">
    <source>
        <dbReference type="ARBA" id="ARBA00022634"/>
    </source>
</evidence>
<dbReference type="GO" id="GO:0000166">
    <property type="term" value="F:nucleotide binding"/>
    <property type="evidence" value="ECO:0007669"/>
    <property type="project" value="UniProtKB-KW"/>
</dbReference>
<evidence type="ECO:0000256" key="2">
    <source>
        <dbReference type="ARBA" id="ARBA00012274"/>
    </source>
</evidence>
<keyword evidence="3" id="KW-0237">DNA synthesis</keyword>
<dbReference type="EMBL" id="FUZT01000013">
    <property type="protein sequence ID" value="SKC85424.1"/>
    <property type="molecule type" value="Genomic_DNA"/>
</dbReference>
<feature type="domain" description="TSCPD" evidence="6">
    <location>
        <begin position="3"/>
        <end position="78"/>
    </location>
</feature>
<dbReference type="GO" id="GO:0004748">
    <property type="term" value="F:ribonucleoside-diphosphate reductase activity, thioredoxin disulfide as acceptor"/>
    <property type="evidence" value="ECO:0007669"/>
    <property type="project" value="UniProtKB-EC"/>
</dbReference>
<dbReference type="InterPro" id="IPR024434">
    <property type="entry name" value="TSCPD_dom"/>
</dbReference>
<keyword evidence="4" id="KW-0547">Nucleotide-binding</keyword>
<evidence type="ECO:0000256" key="5">
    <source>
        <dbReference type="ARBA" id="ARBA00047754"/>
    </source>
</evidence>